<comment type="similarity">
    <text evidence="2 9">Belongs to the uroporphyrinogen-III synthase family.</text>
</comment>
<sequence length="255" mass="28199">MPIKILTTRPEAMAERVVLPLQAAGYQVSNVPLLAIKPLTLQPAQKQWLLDLDQFHRVVVISPSAADVLLETLEDYWPQWPIGVNWYTVGQGTKLRLHKAGIEAECPAKGDKSEDLLLHPELQALAGEKVLLVKGLGGRDLLAETLTARDAQVSVLYLYERVKPKLNPQQIEQLLTGNHQALVVTSGDALMQYLAFLKAEFLEPDKLNLQQNRCWVLVPSYRVEQQARALGFNRVTNTDGAGSEAILAAIKALAL</sequence>
<dbReference type="Proteomes" id="UP001156682">
    <property type="component" value="Unassembled WGS sequence"/>
</dbReference>
<gene>
    <name evidence="11" type="primary">hemD</name>
    <name evidence="11" type="ORF">GCM10007878_22630</name>
</gene>
<reference evidence="12" key="1">
    <citation type="journal article" date="2019" name="Int. J. Syst. Evol. Microbiol.">
        <title>The Global Catalogue of Microorganisms (GCM) 10K type strain sequencing project: providing services to taxonomists for standard genome sequencing and annotation.</title>
        <authorList>
            <consortium name="The Broad Institute Genomics Platform"/>
            <consortium name="The Broad Institute Genome Sequencing Center for Infectious Disease"/>
            <person name="Wu L."/>
            <person name="Ma J."/>
        </authorList>
    </citation>
    <scope>NUCLEOTIDE SEQUENCE [LARGE SCALE GENOMIC DNA]</scope>
    <source>
        <strain evidence="12">NBRC 100033</strain>
    </source>
</reference>
<evidence type="ECO:0000313" key="12">
    <source>
        <dbReference type="Proteomes" id="UP001156682"/>
    </source>
</evidence>
<dbReference type="EC" id="4.2.1.75" evidence="3 9"/>
<evidence type="ECO:0000256" key="4">
    <source>
        <dbReference type="ARBA" id="ARBA00023239"/>
    </source>
</evidence>
<dbReference type="EMBL" id="BSOR01000039">
    <property type="protein sequence ID" value="GLR64825.1"/>
    <property type="molecule type" value="Genomic_DNA"/>
</dbReference>
<evidence type="ECO:0000313" key="11">
    <source>
        <dbReference type="EMBL" id="GLR64825.1"/>
    </source>
</evidence>
<comment type="catalytic activity">
    <reaction evidence="8 9">
        <text>hydroxymethylbilane = uroporphyrinogen III + H2O</text>
        <dbReference type="Rhea" id="RHEA:18965"/>
        <dbReference type="ChEBI" id="CHEBI:15377"/>
        <dbReference type="ChEBI" id="CHEBI:57308"/>
        <dbReference type="ChEBI" id="CHEBI:57845"/>
        <dbReference type="EC" id="4.2.1.75"/>
    </reaction>
</comment>
<evidence type="ECO:0000256" key="1">
    <source>
        <dbReference type="ARBA" id="ARBA00004772"/>
    </source>
</evidence>
<dbReference type="SUPFAM" id="SSF69618">
    <property type="entry name" value="HemD-like"/>
    <property type="match status" value="1"/>
</dbReference>
<comment type="caution">
    <text evidence="11">The sequence shown here is derived from an EMBL/GenBank/DDBJ whole genome shotgun (WGS) entry which is preliminary data.</text>
</comment>
<dbReference type="InterPro" id="IPR039793">
    <property type="entry name" value="UROS/Hem4"/>
</dbReference>
<protein>
    <recommendedName>
        <fullName evidence="7 9">Uroporphyrinogen-III synthase</fullName>
        <ecNumber evidence="3 9">4.2.1.75</ecNumber>
    </recommendedName>
</protein>
<dbReference type="GO" id="GO:0008168">
    <property type="term" value="F:methyltransferase activity"/>
    <property type="evidence" value="ECO:0007669"/>
    <property type="project" value="UniProtKB-KW"/>
</dbReference>
<evidence type="ECO:0000256" key="9">
    <source>
        <dbReference type="RuleBase" id="RU366031"/>
    </source>
</evidence>
<dbReference type="CDD" id="cd06578">
    <property type="entry name" value="HemD"/>
    <property type="match status" value="1"/>
</dbReference>
<dbReference type="Gene3D" id="3.40.50.10090">
    <property type="match status" value="2"/>
</dbReference>
<evidence type="ECO:0000256" key="7">
    <source>
        <dbReference type="ARBA" id="ARBA00040167"/>
    </source>
</evidence>
<evidence type="ECO:0000256" key="6">
    <source>
        <dbReference type="ARBA" id="ARBA00037589"/>
    </source>
</evidence>
<evidence type="ECO:0000259" key="10">
    <source>
        <dbReference type="Pfam" id="PF02602"/>
    </source>
</evidence>
<name>A0ABQ5ZXB6_9GAMM</name>
<comment type="pathway">
    <text evidence="1 9">Porphyrin-containing compound metabolism; protoporphyrin-IX biosynthesis; coproporphyrinogen-III from 5-aminolevulinate: step 3/4.</text>
</comment>
<organism evidence="11 12">
    <name type="scientific">Marinospirillum insulare</name>
    <dbReference type="NCBI Taxonomy" id="217169"/>
    <lineage>
        <taxon>Bacteria</taxon>
        <taxon>Pseudomonadati</taxon>
        <taxon>Pseudomonadota</taxon>
        <taxon>Gammaproteobacteria</taxon>
        <taxon>Oceanospirillales</taxon>
        <taxon>Oceanospirillaceae</taxon>
        <taxon>Marinospirillum</taxon>
    </lineage>
</organism>
<evidence type="ECO:0000256" key="3">
    <source>
        <dbReference type="ARBA" id="ARBA00013109"/>
    </source>
</evidence>
<accession>A0ABQ5ZXB6</accession>
<dbReference type="InterPro" id="IPR003754">
    <property type="entry name" value="4pyrrol_synth_uPrphyn_synth"/>
</dbReference>
<keyword evidence="5 9" id="KW-0627">Porphyrin biosynthesis</keyword>
<evidence type="ECO:0000256" key="8">
    <source>
        <dbReference type="ARBA" id="ARBA00048617"/>
    </source>
</evidence>
<keyword evidence="4 9" id="KW-0456">Lyase</keyword>
<dbReference type="GO" id="GO:0032259">
    <property type="term" value="P:methylation"/>
    <property type="evidence" value="ECO:0007669"/>
    <property type="project" value="UniProtKB-KW"/>
</dbReference>
<dbReference type="PANTHER" id="PTHR38042">
    <property type="entry name" value="UROPORPHYRINOGEN-III SYNTHASE, CHLOROPLASTIC"/>
    <property type="match status" value="1"/>
</dbReference>
<comment type="function">
    <text evidence="6 9">Catalyzes cyclization of the linear tetrapyrrole, hydroxymethylbilane, to the macrocyclic uroporphyrinogen III.</text>
</comment>
<keyword evidence="12" id="KW-1185">Reference proteome</keyword>
<feature type="domain" description="Tetrapyrrole biosynthesis uroporphyrinogen III synthase" evidence="10">
    <location>
        <begin position="21"/>
        <end position="236"/>
    </location>
</feature>
<dbReference type="PANTHER" id="PTHR38042:SF1">
    <property type="entry name" value="UROPORPHYRINOGEN-III SYNTHASE, CHLOROPLASTIC"/>
    <property type="match status" value="1"/>
</dbReference>
<keyword evidence="11" id="KW-0808">Transferase</keyword>
<evidence type="ECO:0000256" key="5">
    <source>
        <dbReference type="ARBA" id="ARBA00023244"/>
    </source>
</evidence>
<dbReference type="Pfam" id="PF02602">
    <property type="entry name" value="HEM4"/>
    <property type="match status" value="1"/>
</dbReference>
<keyword evidence="11" id="KW-0489">Methyltransferase</keyword>
<proteinExistence type="inferred from homology"/>
<dbReference type="InterPro" id="IPR036108">
    <property type="entry name" value="4pyrrol_syn_uPrphyn_synt_sf"/>
</dbReference>
<evidence type="ECO:0000256" key="2">
    <source>
        <dbReference type="ARBA" id="ARBA00008133"/>
    </source>
</evidence>
<dbReference type="RefSeq" id="WP_027850562.1">
    <property type="nucleotide sequence ID" value="NZ_BSOR01000039.1"/>
</dbReference>